<dbReference type="InterPro" id="IPR023267">
    <property type="entry name" value="RCMT"/>
</dbReference>
<comment type="caution">
    <text evidence="7">The sequence shown here is derived from an EMBL/GenBank/DDBJ whole genome shotgun (WGS) entry which is preliminary data.</text>
</comment>
<dbReference type="InterPro" id="IPR029063">
    <property type="entry name" value="SAM-dependent_MTases_sf"/>
</dbReference>
<evidence type="ECO:0000256" key="1">
    <source>
        <dbReference type="ARBA" id="ARBA00022603"/>
    </source>
</evidence>
<dbReference type="GO" id="GO:0008173">
    <property type="term" value="F:RNA methyltransferase activity"/>
    <property type="evidence" value="ECO:0007669"/>
    <property type="project" value="InterPro"/>
</dbReference>
<dbReference type="Pfam" id="PF01189">
    <property type="entry name" value="Methyltr_RsmB-F"/>
    <property type="match status" value="1"/>
</dbReference>
<keyword evidence="3 5" id="KW-0949">S-adenosyl-L-methionine</keyword>
<dbReference type="PANTHER" id="PTHR22807:SF61">
    <property type="entry name" value="NOL1_NOP2_SUN FAMILY PROTEIN _ ANTITERMINATION NUSB DOMAIN-CONTAINING PROTEIN"/>
    <property type="match status" value="1"/>
</dbReference>
<keyword evidence="1 5" id="KW-0489">Methyltransferase</keyword>
<dbReference type="Proteomes" id="UP000315295">
    <property type="component" value="Unassembled WGS sequence"/>
</dbReference>
<feature type="binding site" evidence="5">
    <location>
        <position position="60"/>
    </location>
    <ligand>
        <name>S-adenosyl-L-methionine</name>
        <dbReference type="ChEBI" id="CHEBI:59789"/>
    </ligand>
</feature>
<dbReference type="InterPro" id="IPR049560">
    <property type="entry name" value="MeTrfase_RsmB-F_NOP2_cat"/>
</dbReference>
<dbReference type="InterPro" id="IPR001678">
    <property type="entry name" value="MeTrfase_RsmB-F_NOP2_dom"/>
</dbReference>
<comment type="similarity">
    <text evidence="5">Belongs to the class I-like SAM-binding methyltransferase superfamily. RsmB/NOP family.</text>
</comment>
<gene>
    <name evidence="7" type="ORF">C1H46_006248</name>
</gene>
<proteinExistence type="inferred from homology"/>
<feature type="domain" description="SAM-dependent MTase RsmB/NOP-type" evidence="6">
    <location>
        <begin position="1"/>
        <end position="141"/>
    </location>
</feature>
<evidence type="ECO:0000256" key="2">
    <source>
        <dbReference type="ARBA" id="ARBA00022679"/>
    </source>
</evidence>
<feature type="binding site" evidence="5">
    <location>
        <position position="88"/>
    </location>
    <ligand>
        <name>S-adenosyl-L-methionine</name>
        <dbReference type="ChEBI" id="CHEBI:59789"/>
    </ligand>
</feature>
<accession>A0A540NAQ1</accession>
<dbReference type="PANTHER" id="PTHR22807">
    <property type="entry name" value="NOP2 YEAST -RELATED NOL1/NOP2/FMU SUN DOMAIN-CONTAINING"/>
    <property type="match status" value="1"/>
</dbReference>
<evidence type="ECO:0000256" key="5">
    <source>
        <dbReference type="PROSITE-ProRule" id="PRU01023"/>
    </source>
</evidence>
<dbReference type="AlphaFoldDB" id="A0A540NAQ1"/>
<comment type="caution">
    <text evidence="5">Lacks conserved residue(s) required for the propagation of feature annotation.</text>
</comment>
<organism evidence="7 8">
    <name type="scientific">Malus baccata</name>
    <name type="common">Siberian crab apple</name>
    <name type="synonym">Pyrus baccata</name>
    <dbReference type="NCBI Taxonomy" id="106549"/>
    <lineage>
        <taxon>Eukaryota</taxon>
        <taxon>Viridiplantae</taxon>
        <taxon>Streptophyta</taxon>
        <taxon>Embryophyta</taxon>
        <taxon>Tracheophyta</taxon>
        <taxon>Spermatophyta</taxon>
        <taxon>Magnoliopsida</taxon>
        <taxon>eudicotyledons</taxon>
        <taxon>Gunneridae</taxon>
        <taxon>Pentapetalae</taxon>
        <taxon>rosids</taxon>
        <taxon>fabids</taxon>
        <taxon>Rosales</taxon>
        <taxon>Rosaceae</taxon>
        <taxon>Amygdaloideae</taxon>
        <taxon>Maleae</taxon>
        <taxon>Malus</taxon>
    </lineage>
</organism>
<dbReference type="CDD" id="cd02440">
    <property type="entry name" value="AdoMet_MTases"/>
    <property type="match status" value="1"/>
</dbReference>
<name>A0A540NAQ1_MALBA</name>
<keyword evidence="4 5" id="KW-0694">RNA-binding</keyword>
<evidence type="ECO:0000313" key="7">
    <source>
        <dbReference type="EMBL" id="TQE08122.1"/>
    </source>
</evidence>
<dbReference type="STRING" id="106549.A0A540NAQ1"/>
<keyword evidence="2 5" id="KW-0808">Transferase</keyword>
<protein>
    <recommendedName>
        <fullName evidence="6">SAM-dependent MTase RsmB/NOP-type domain-containing protein</fullName>
    </recommendedName>
</protein>
<dbReference type="SUPFAM" id="SSF53335">
    <property type="entry name" value="S-adenosyl-L-methionine-dependent methyltransferases"/>
    <property type="match status" value="1"/>
</dbReference>
<reference evidence="7 8" key="1">
    <citation type="journal article" date="2019" name="G3 (Bethesda)">
        <title>Sequencing of a Wild Apple (Malus baccata) Genome Unravels the Differences Between Cultivated and Wild Apple Species Regarding Disease Resistance and Cold Tolerance.</title>
        <authorList>
            <person name="Chen X."/>
        </authorList>
    </citation>
    <scope>NUCLEOTIDE SEQUENCE [LARGE SCALE GENOMIC DNA]</scope>
    <source>
        <strain evidence="8">cv. Shandingzi</strain>
        <tissue evidence="7">Leaves</tissue>
    </source>
</reference>
<dbReference type="EMBL" id="VIEB01000075">
    <property type="protein sequence ID" value="TQE08122.1"/>
    <property type="molecule type" value="Genomic_DNA"/>
</dbReference>
<dbReference type="GO" id="GO:0001510">
    <property type="term" value="P:RNA methylation"/>
    <property type="evidence" value="ECO:0007669"/>
    <property type="project" value="InterPro"/>
</dbReference>
<feature type="binding site" evidence="5">
    <location>
        <position position="106"/>
    </location>
    <ligand>
        <name>S-adenosyl-L-methionine</name>
        <dbReference type="ChEBI" id="CHEBI:59789"/>
    </ligand>
</feature>
<dbReference type="Gene3D" id="3.40.50.150">
    <property type="entry name" value="Vaccinia Virus protein VP39"/>
    <property type="match status" value="1"/>
</dbReference>
<keyword evidence="8" id="KW-1185">Reference proteome</keyword>
<dbReference type="GO" id="GO:0003723">
    <property type="term" value="F:RNA binding"/>
    <property type="evidence" value="ECO:0007669"/>
    <property type="project" value="UniProtKB-UniRule"/>
</dbReference>
<sequence>MGIWSQHITFCKTKDWFINGYADLLDDKHYLADLTRLVHVTTAQDKHYLSSIQGMVYAVDINEGRLRILKETTKLHQVDDVITIVHSDIRTFSDNNSTKCDKLLLDAPCSGLGVLSKRARLHWNRKLEDMEQLKSSCSKDP</sequence>
<evidence type="ECO:0000313" key="8">
    <source>
        <dbReference type="Proteomes" id="UP000315295"/>
    </source>
</evidence>
<evidence type="ECO:0000256" key="4">
    <source>
        <dbReference type="ARBA" id="ARBA00022884"/>
    </source>
</evidence>
<dbReference type="PROSITE" id="PS51686">
    <property type="entry name" value="SAM_MT_RSMB_NOP"/>
    <property type="match status" value="1"/>
</dbReference>
<evidence type="ECO:0000259" key="6">
    <source>
        <dbReference type="PROSITE" id="PS51686"/>
    </source>
</evidence>
<evidence type="ECO:0000256" key="3">
    <source>
        <dbReference type="ARBA" id="ARBA00022691"/>
    </source>
</evidence>